<evidence type="ECO:0000256" key="1">
    <source>
        <dbReference type="ARBA" id="ARBA00022801"/>
    </source>
</evidence>
<protein>
    <recommendedName>
        <fullName evidence="2">3-hydroxyisobutyryl-CoA hydrolase</fullName>
        <shortName evidence="2">HIB-CoA hydrolase</shortName>
        <shortName evidence="2">HIBYL-CoA-H</shortName>
        <ecNumber evidence="2">3.1.2.4</ecNumber>
    </recommendedName>
    <alternativeName>
        <fullName evidence="2">3-hydroxyisobutyryl-coenzyme A hydrolase</fullName>
    </alternativeName>
</protein>
<gene>
    <name evidence="4" type="ORF">RND71_001309</name>
</gene>
<dbReference type="InterPro" id="IPR045004">
    <property type="entry name" value="ECH_dom"/>
</dbReference>
<accession>A0AAE1VS62</accession>
<dbReference type="AlphaFoldDB" id="A0AAE1VS62"/>
<proteinExistence type="inferred from homology"/>
<evidence type="ECO:0000313" key="4">
    <source>
        <dbReference type="EMBL" id="KAK4379447.1"/>
    </source>
</evidence>
<evidence type="ECO:0000313" key="5">
    <source>
        <dbReference type="Proteomes" id="UP001291623"/>
    </source>
</evidence>
<comment type="caution">
    <text evidence="4">The sequence shown here is derived from an EMBL/GenBank/DDBJ whole genome shotgun (WGS) entry which is preliminary data.</text>
</comment>
<comment type="function">
    <text evidence="2">Hydrolyzes 3-hydroxyisobutyryl-CoA (HIBYL-CoA), a saline catabolite. Has high activity toward isobutyryl-CoA. Could be an isobutyryl-CoA dehydrogenase that functions in valine catabolism.</text>
</comment>
<dbReference type="EMBL" id="JAVYJV010000001">
    <property type="protein sequence ID" value="KAK4379447.1"/>
    <property type="molecule type" value="Genomic_DNA"/>
</dbReference>
<dbReference type="Proteomes" id="UP001291623">
    <property type="component" value="Unassembled WGS sequence"/>
</dbReference>
<dbReference type="CDD" id="cd06558">
    <property type="entry name" value="crotonase-like"/>
    <property type="match status" value="1"/>
</dbReference>
<dbReference type="SUPFAM" id="SSF52096">
    <property type="entry name" value="ClpP/crotonase"/>
    <property type="match status" value="1"/>
</dbReference>
<dbReference type="InterPro" id="IPR032259">
    <property type="entry name" value="HIBYL-CoA-H"/>
</dbReference>
<reference evidence="4" key="1">
    <citation type="submission" date="2023-12" db="EMBL/GenBank/DDBJ databases">
        <title>Genome assembly of Anisodus tanguticus.</title>
        <authorList>
            <person name="Wang Y.-J."/>
        </authorList>
    </citation>
    <scope>NUCLEOTIDE SEQUENCE</scope>
    <source>
        <strain evidence="4">KB-2021</strain>
        <tissue evidence="4">Leaf</tissue>
    </source>
</reference>
<dbReference type="EC" id="3.1.2.4" evidence="2"/>
<feature type="domain" description="Enoyl-CoA hydratase/isomerase" evidence="3">
    <location>
        <begin position="116"/>
        <end position="361"/>
    </location>
</feature>
<dbReference type="Pfam" id="PF16113">
    <property type="entry name" value="ECH_2"/>
    <property type="match status" value="2"/>
</dbReference>
<comment type="pathway">
    <text evidence="2">Amino-acid degradation; L-valine degradation.</text>
</comment>
<keyword evidence="1 2" id="KW-0378">Hydrolase</keyword>
<name>A0AAE1VS62_9SOLA</name>
<sequence>MQRFKSAYILRRLVQNSRLGSWYRSFCSVSSNALIDEPENTVLVEGKASSRTAILNRPHVLNALNYSVGTRLMKLYKNWEDDPNIGFVVLKGNDMAFSAGGDIVTLYNWLKQDAMQVALLNGITMGGGAGISIPGTFRVATEKTVFATPETLIGYHPDAGASFYLSRLPGYLGEYLALTGDKISGAEMISCGLATHYSHSAKLPLIEEQLGTLMTDDPSVIERSLENCGEIVHLDPASVLRRIETLDKCFSHDTVEEIIDALEREAAKKQDAWCAATLRKLQETSPLSLKVSLKSIREGRHQTLDQCLIREYRMSVQAISGQITSDFCEGVRARLVDRDLAPKWDPPSLEKVTDDMVAQYFSRFTAFEPELELPTQQREAFT</sequence>
<dbReference type="PANTHER" id="PTHR43176">
    <property type="entry name" value="3-HYDROXYISOBUTYRYL-COA HYDROLASE-RELATED"/>
    <property type="match status" value="1"/>
</dbReference>
<feature type="domain" description="Enoyl-CoA hydratase/isomerase" evidence="3">
    <location>
        <begin position="51"/>
        <end position="113"/>
    </location>
</feature>
<comment type="catalytic activity">
    <reaction evidence="2">
        <text>3-hydroxy-2-methylpropanoyl-CoA + H2O = 3-hydroxy-2-methylpropanoate + CoA + H(+)</text>
        <dbReference type="Rhea" id="RHEA:20888"/>
        <dbReference type="ChEBI" id="CHEBI:11805"/>
        <dbReference type="ChEBI" id="CHEBI:15377"/>
        <dbReference type="ChEBI" id="CHEBI:15378"/>
        <dbReference type="ChEBI" id="CHEBI:57287"/>
        <dbReference type="ChEBI" id="CHEBI:57340"/>
        <dbReference type="EC" id="3.1.2.4"/>
    </reaction>
</comment>
<organism evidence="4 5">
    <name type="scientific">Anisodus tanguticus</name>
    <dbReference type="NCBI Taxonomy" id="243964"/>
    <lineage>
        <taxon>Eukaryota</taxon>
        <taxon>Viridiplantae</taxon>
        <taxon>Streptophyta</taxon>
        <taxon>Embryophyta</taxon>
        <taxon>Tracheophyta</taxon>
        <taxon>Spermatophyta</taxon>
        <taxon>Magnoliopsida</taxon>
        <taxon>eudicotyledons</taxon>
        <taxon>Gunneridae</taxon>
        <taxon>Pentapetalae</taxon>
        <taxon>asterids</taxon>
        <taxon>lamiids</taxon>
        <taxon>Solanales</taxon>
        <taxon>Solanaceae</taxon>
        <taxon>Solanoideae</taxon>
        <taxon>Hyoscyameae</taxon>
        <taxon>Anisodus</taxon>
    </lineage>
</organism>
<evidence type="ECO:0000256" key="2">
    <source>
        <dbReference type="RuleBase" id="RU369070"/>
    </source>
</evidence>
<evidence type="ECO:0000259" key="3">
    <source>
        <dbReference type="Pfam" id="PF16113"/>
    </source>
</evidence>
<dbReference type="GO" id="GO:0003860">
    <property type="term" value="F:3-hydroxyisobutyryl-CoA hydrolase activity"/>
    <property type="evidence" value="ECO:0007669"/>
    <property type="project" value="UniProtKB-UniRule"/>
</dbReference>
<keyword evidence="5" id="KW-1185">Reference proteome</keyword>
<dbReference type="GO" id="GO:0006574">
    <property type="term" value="P:L-valine catabolic process"/>
    <property type="evidence" value="ECO:0007669"/>
    <property type="project" value="UniProtKB-UniRule"/>
</dbReference>
<comment type="similarity">
    <text evidence="2">Belongs to the enoyl-CoA hydratase/isomerase family.</text>
</comment>
<dbReference type="PANTHER" id="PTHR43176:SF4">
    <property type="entry name" value="3-HYDROXYISOBUTYRYL-COA HYDROLASE-LIKE PROTEIN 1, MITOCHONDRIAL"/>
    <property type="match status" value="1"/>
</dbReference>
<dbReference type="Gene3D" id="3.90.226.10">
    <property type="entry name" value="2-enoyl-CoA Hydratase, Chain A, domain 1"/>
    <property type="match status" value="1"/>
</dbReference>
<dbReference type="InterPro" id="IPR029045">
    <property type="entry name" value="ClpP/crotonase-like_dom_sf"/>
</dbReference>